<evidence type="ECO:0000256" key="6">
    <source>
        <dbReference type="SAM" id="MobiDB-lite"/>
    </source>
</evidence>
<feature type="domain" description="C2H2-type" evidence="7">
    <location>
        <begin position="419"/>
        <end position="447"/>
    </location>
</feature>
<comment type="caution">
    <text evidence="8">The sequence shown here is derived from an EMBL/GenBank/DDBJ whole genome shotgun (WGS) entry which is preliminary data.</text>
</comment>
<evidence type="ECO:0000256" key="2">
    <source>
        <dbReference type="ARBA" id="ARBA00022737"/>
    </source>
</evidence>
<feature type="domain" description="C2H2-type" evidence="7">
    <location>
        <begin position="661"/>
        <end position="688"/>
    </location>
</feature>
<evidence type="ECO:0000313" key="9">
    <source>
        <dbReference type="Proteomes" id="UP001208570"/>
    </source>
</evidence>
<dbReference type="PROSITE" id="PS00028">
    <property type="entry name" value="ZINC_FINGER_C2H2_1"/>
    <property type="match status" value="8"/>
</dbReference>
<keyword evidence="3 5" id="KW-0863">Zinc-finger</keyword>
<feature type="domain" description="C2H2-type" evidence="7">
    <location>
        <begin position="633"/>
        <end position="660"/>
    </location>
</feature>
<evidence type="ECO:0000256" key="4">
    <source>
        <dbReference type="ARBA" id="ARBA00022833"/>
    </source>
</evidence>
<gene>
    <name evidence="8" type="ORF">LSH36_1478g00052</name>
</gene>
<dbReference type="PANTHER" id="PTHR24379">
    <property type="entry name" value="KRAB AND ZINC FINGER DOMAIN-CONTAINING"/>
    <property type="match status" value="1"/>
</dbReference>
<feature type="region of interest" description="Disordered" evidence="6">
    <location>
        <begin position="809"/>
        <end position="832"/>
    </location>
</feature>
<dbReference type="SUPFAM" id="SSF57667">
    <property type="entry name" value="beta-beta-alpha zinc fingers"/>
    <property type="match status" value="5"/>
</dbReference>
<feature type="domain" description="C2H2-type" evidence="7">
    <location>
        <begin position="725"/>
        <end position="753"/>
    </location>
</feature>
<dbReference type="Pfam" id="PF00096">
    <property type="entry name" value="zf-C2H2"/>
    <property type="match status" value="5"/>
</dbReference>
<keyword evidence="2" id="KW-0677">Repeat</keyword>
<proteinExistence type="predicted"/>
<dbReference type="PANTHER" id="PTHR24379:SF121">
    <property type="entry name" value="C2H2-TYPE DOMAIN-CONTAINING PROTEIN"/>
    <property type="match status" value="1"/>
</dbReference>
<evidence type="ECO:0000313" key="8">
    <source>
        <dbReference type="EMBL" id="KAK2140113.1"/>
    </source>
</evidence>
<feature type="domain" description="C2H2-type" evidence="7">
    <location>
        <begin position="514"/>
        <end position="542"/>
    </location>
</feature>
<dbReference type="Proteomes" id="UP001208570">
    <property type="component" value="Unassembled WGS sequence"/>
</dbReference>
<feature type="domain" description="C2H2-type" evidence="7">
    <location>
        <begin position="782"/>
        <end position="810"/>
    </location>
</feature>
<dbReference type="PROSITE" id="PS50157">
    <property type="entry name" value="ZINC_FINGER_C2H2_2"/>
    <property type="match status" value="10"/>
</dbReference>
<organism evidence="8 9">
    <name type="scientific">Paralvinella palmiformis</name>
    <dbReference type="NCBI Taxonomy" id="53620"/>
    <lineage>
        <taxon>Eukaryota</taxon>
        <taxon>Metazoa</taxon>
        <taxon>Spiralia</taxon>
        <taxon>Lophotrochozoa</taxon>
        <taxon>Annelida</taxon>
        <taxon>Polychaeta</taxon>
        <taxon>Sedentaria</taxon>
        <taxon>Canalipalpata</taxon>
        <taxon>Terebellida</taxon>
        <taxon>Terebelliformia</taxon>
        <taxon>Alvinellidae</taxon>
        <taxon>Paralvinella</taxon>
    </lineage>
</organism>
<evidence type="ECO:0000256" key="5">
    <source>
        <dbReference type="PROSITE-ProRule" id="PRU00042"/>
    </source>
</evidence>
<evidence type="ECO:0000256" key="3">
    <source>
        <dbReference type="ARBA" id="ARBA00022771"/>
    </source>
</evidence>
<dbReference type="InterPro" id="IPR036236">
    <property type="entry name" value="Znf_C2H2_sf"/>
</dbReference>
<reference evidence="8" key="1">
    <citation type="journal article" date="2023" name="Mol. Biol. Evol.">
        <title>Third-Generation Sequencing Reveals the Adaptive Role of the Epigenome in Three Deep-Sea Polychaetes.</title>
        <authorList>
            <person name="Perez M."/>
            <person name="Aroh O."/>
            <person name="Sun Y."/>
            <person name="Lan Y."/>
            <person name="Juniper S.K."/>
            <person name="Young C.R."/>
            <person name="Angers B."/>
            <person name="Qian P.Y."/>
        </authorList>
    </citation>
    <scope>NUCLEOTIDE SEQUENCE</scope>
    <source>
        <strain evidence="8">P08H-3</strain>
    </source>
</reference>
<dbReference type="GO" id="GO:0008270">
    <property type="term" value="F:zinc ion binding"/>
    <property type="evidence" value="ECO:0007669"/>
    <property type="project" value="UniProtKB-KW"/>
</dbReference>
<dbReference type="Gene3D" id="3.30.160.60">
    <property type="entry name" value="Classic Zinc Finger"/>
    <property type="match status" value="6"/>
</dbReference>
<sequence>MDATSSDNNAASGKTILVQTDTESVHLTTVLQAILQACSTNECQDPVSIVIQVNQADGSSGQIDSCMSNSEIITLEGTNAVYLFGEESISQNEPNEVISCGLPADGRMTFSMHCESLCEHDKSDQDLGSVIETKLDITDPGSSYIENVQCSDGTVEIGQRELTVIRNKSGESKMYELNDNTIKKDFMKSTSRRLNAMEIVCNDLKADSSCFVVINDRSLVKEHHLDDSQKSTVQIPGVEITKDSPKLGISSHVSESVKHCSGYHTNNQISDIILGREGQAMKVDCCSDSAEKTDCSGICNPAAKKDPISDTTEIQSSDETRTVQVVVNTNRGKNRKRVTEQKSSSLEDTCVVKLENKTLQMSESSKVSDSESTLGNVDGVDSFEEKNEAQSINIYHGAKNESPPECGRKENLCKNSDKFTCETCGKKFGRKFNLDRHLKSERVHKKPTKKKYIPKPAKCDVCSKTFHSVSAMCLHRKKHNENERYHCPHCDRKFTQKGGLNFHIKTIHHGIKEVICDRCGKQFSTSAGLMYHNQKVHLNEEMKKRYWQLEFVQKLRQDCVVTKENTPRVQVLDRVSYTCPICSQAFVKVFAWFAHLNLHTLSSSCDVSIKQQVAEVIDELQGEDNAFNDIILYPCTVCDYVAFSKSDVVIHLNRHSKDKPYLCEHCDQTFASASELTAHVQYHTKNFRHLCQICKSGFPLLGLLKAHLLKEHQVSSGDLPGSKGYRCDACGKQFIYKALLKKHTTNTHDGLKNYKCQSCGKAFKTKYAAGVHLRTHTRDCRYSCEVCGRSFVDPSNLIHHVRRLHKDLPSSGKQLNTKQDPCVKANRPSGVV</sequence>
<accession>A0AAD9ITM0</accession>
<keyword evidence="4" id="KW-0862">Zinc</keyword>
<dbReference type="EMBL" id="JAODUP010001479">
    <property type="protein sequence ID" value="KAK2140113.1"/>
    <property type="molecule type" value="Genomic_DNA"/>
</dbReference>
<feature type="domain" description="C2H2-type" evidence="7">
    <location>
        <begin position="577"/>
        <end position="604"/>
    </location>
</feature>
<feature type="domain" description="C2H2-type" evidence="7">
    <location>
        <begin position="457"/>
        <end position="484"/>
    </location>
</feature>
<dbReference type="SMART" id="SM00355">
    <property type="entry name" value="ZnF_C2H2"/>
    <property type="match status" value="11"/>
</dbReference>
<keyword evidence="9" id="KW-1185">Reference proteome</keyword>
<feature type="domain" description="C2H2-type" evidence="7">
    <location>
        <begin position="754"/>
        <end position="781"/>
    </location>
</feature>
<dbReference type="AlphaFoldDB" id="A0AAD9ITM0"/>
<dbReference type="Pfam" id="PF13912">
    <property type="entry name" value="zf-C2H2_6"/>
    <property type="match status" value="1"/>
</dbReference>
<evidence type="ECO:0000259" key="7">
    <source>
        <dbReference type="PROSITE" id="PS50157"/>
    </source>
</evidence>
<dbReference type="Pfam" id="PF13913">
    <property type="entry name" value="zf-C2HC_2"/>
    <property type="match status" value="1"/>
</dbReference>
<name>A0AAD9ITM0_9ANNE</name>
<protein>
    <recommendedName>
        <fullName evidence="7">C2H2-type domain-containing protein</fullName>
    </recommendedName>
</protein>
<feature type="domain" description="C2H2-type" evidence="7">
    <location>
        <begin position="485"/>
        <end position="513"/>
    </location>
</feature>
<dbReference type="FunFam" id="3.30.160.60:FF:000446">
    <property type="entry name" value="Zinc finger protein"/>
    <property type="match status" value="1"/>
</dbReference>
<keyword evidence="1" id="KW-0479">Metal-binding</keyword>
<evidence type="ECO:0000256" key="1">
    <source>
        <dbReference type="ARBA" id="ARBA00022723"/>
    </source>
</evidence>
<dbReference type="InterPro" id="IPR013087">
    <property type="entry name" value="Znf_C2H2_type"/>
</dbReference>